<evidence type="ECO:0000313" key="1">
    <source>
        <dbReference type="EMBL" id="RMX50387.1"/>
    </source>
</evidence>
<comment type="caution">
    <text evidence="1">The sequence shown here is derived from an EMBL/GenBank/DDBJ whole genome shotgun (WGS) entry which is preliminary data.</text>
</comment>
<evidence type="ECO:0000313" key="2">
    <source>
        <dbReference type="Proteomes" id="UP000275408"/>
    </source>
</evidence>
<reference evidence="1 2" key="1">
    <citation type="journal article" date="2018" name="Sci. Rep.">
        <title>Comparative analysis of the Pocillopora damicornis genome highlights role of immune system in coral evolution.</title>
        <authorList>
            <person name="Cunning R."/>
            <person name="Bay R.A."/>
            <person name="Gillette P."/>
            <person name="Baker A.C."/>
            <person name="Traylor-Knowles N."/>
        </authorList>
    </citation>
    <scope>NUCLEOTIDE SEQUENCE [LARGE SCALE GENOMIC DNA]</scope>
    <source>
        <strain evidence="1">RSMAS</strain>
        <tissue evidence="1">Whole animal</tissue>
    </source>
</reference>
<gene>
    <name evidence="1" type="ORF">pdam_00010431</name>
</gene>
<organism evidence="1 2">
    <name type="scientific">Pocillopora damicornis</name>
    <name type="common">Cauliflower coral</name>
    <name type="synonym">Millepora damicornis</name>
    <dbReference type="NCBI Taxonomy" id="46731"/>
    <lineage>
        <taxon>Eukaryota</taxon>
        <taxon>Metazoa</taxon>
        <taxon>Cnidaria</taxon>
        <taxon>Anthozoa</taxon>
        <taxon>Hexacorallia</taxon>
        <taxon>Scleractinia</taxon>
        <taxon>Astrocoeniina</taxon>
        <taxon>Pocilloporidae</taxon>
        <taxon>Pocillopora</taxon>
    </lineage>
</organism>
<accession>A0A3M6U9Q5</accession>
<dbReference type="AlphaFoldDB" id="A0A3M6U9Q5"/>
<dbReference type="Proteomes" id="UP000275408">
    <property type="component" value="Unassembled WGS sequence"/>
</dbReference>
<proteinExistence type="predicted"/>
<name>A0A3M6U9Q5_POCDA</name>
<keyword evidence="2" id="KW-1185">Reference proteome</keyword>
<protein>
    <submittedName>
        <fullName evidence="1">Uncharacterized protein</fullName>
    </submittedName>
</protein>
<dbReference type="EMBL" id="RCHS01001970">
    <property type="protein sequence ID" value="RMX50387.1"/>
    <property type="molecule type" value="Genomic_DNA"/>
</dbReference>
<sequence>MAVNRLNTVEATQTMILTSISMQMKSRGILARPDIRSESASEVRNMLVSVLNIFFLHIKKIMRPFSETINRHMKDIKIISGEVRSLNSFSGSVPLVEAFPTKLELNSLGDGETLPSALI</sequence>